<evidence type="ECO:0000313" key="1">
    <source>
        <dbReference type="EMBL" id="KPM06512.1"/>
    </source>
</evidence>
<sequence length="179" mass="20957">MVRYGRVTSWSFPHYISRLPDHYYKHVQDLNRPSERVHDRSVPTDLLDYKYDQRIARVIRIPDVPIPVLYPKEADEGLWGGEGIVKGTNVQDLKSRLGLLLRRQMLLTLAKKEFKDAEHEKSMMQKYGDCIIPLEEAEWFGLSVPQAINRMKILEAKNYPTLPMKYALTRKFIQDIEGL</sequence>
<proteinExistence type="predicted"/>
<gene>
    <name evidence="1" type="ORF">QR98_0049890</name>
</gene>
<dbReference type="PANTHER" id="PTHR13528:SF2">
    <property type="entry name" value="LARGE RIBOSOMAL SUBUNIT PROTEIN BL28M"/>
    <property type="match status" value="1"/>
</dbReference>
<evidence type="ECO:0008006" key="3">
    <source>
        <dbReference type="Google" id="ProtNLM"/>
    </source>
</evidence>
<comment type="caution">
    <text evidence="1">The sequence shown here is derived from an EMBL/GenBank/DDBJ whole genome shotgun (WGS) entry which is preliminary data.</text>
</comment>
<dbReference type="GO" id="GO:0005762">
    <property type="term" value="C:mitochondrial large ribosomal subunit"/>
    <property type="evidence" value="ECO:0007669"/>
    <property type="project" value="TreeGrafter"/>
</dbReference>
<name>A0A132A6D4_SARSC</name>
<dbReference type="InterPro" id="IPR026569">
    <property type="entry name" value="Ribosomal_bL28"/>
</dbReference>
<dbReference type="EMBL" id="JXLN01010911">
    <property type="protein sequence ID" value="KPM06512.1"/>
    <property type="molecule type" value="Genomic_DNA"/>
</dbReference>
<dbReference type="OrthoDB" id="361870at2759"/>
<dbReference type="Proteomes" id="UP000616769">
    <property type="component" value="Unassembled WGS sequence"/>
</dbReference>
<dbReference type="PANTHER" id="PTHR13528">
    <property type="entry name" value="39S RIBOSOMAL PROTEIN L28, MITOCHONDRIAL"/>
    <property type="match status" value="1"/>
</dbReference>
<accession>A0A132A6D4</accession>
<reference evidence="1 2" key="1">
    <citation type="journal article" date="2015" name="Parasit. Vectors">
        <title>Draft genome of the scabies mite.</title>
        <authorList>
            <person name="Rider S.D.Jr."/>
            <person name="Morgan M.S."/>
            <person name="Arlian L.G."/>
        </authorList>
    </citation>
    <scope>NUCLEOTIDE SEQUENCE [LARGE SCALE GENOMIC DNA]</scope>
    <source>
        <strain evidence="1">Arlian Lab</strain>
    </source>
</reference>
<dbReference type="GO" id="GO:0003735">
    <property type="term" value="F:structural constituent of ribosome"/>
    <property type="evidence" value="ECO:0007669"/>
    <property type="project" value="InterPro"/>
</dbReference>
<evidence type="ECO:0000313" key="2">
    <source>
        <dbReference type="Proteomes" id="UP000616769"/>
    </source>
</evidence>
<organism evidence="1 2">
    <name type="scientific">Sarcoptes scabiei</name>
    <name type="common">Itch mite</name>
    <name type="synonym">Acarus scabiei</name>
    <dbReference type="NCBI Taxonomy" id="52283"/>
    <lineage>
        <taxon>Eukaryota</taxon>
        <taxon>Metazoa</taxon>
        <taxon>Ecdysozoa</taxon>
        <taxon>Arthropoda</taxon>
        <taxon>Chelicerata</taxon>
        <taxon>Arachnida</taxon>
        <taxon>Acari</taxon>
        <taxon>Acariformes</taxon>
        <taxon>Sarcoptiformes</taxon>
        <taxon>Astigmata</taxon>
        <taxon>Psoroptidia</taxon>
        <taxon>Sarcoptoidea</taxon>
        <taxon>Sarcoptidae</taxon>
        <taxon>Sarcoptinae</taxon>
        <taxon>Sarcoptes</taxon>
    </lineage>
</organism>
<dbReference type="VEuPathDB" id="VectorBase:SSCA007150"/>
<dbReference type="AlphaFoldDB" id="A0A132A6D4"/>
<protein>
    <recommendedName>
        <fullName evidence="3">39S ribosomal protein L28, mitochondrial</fullName>
    </recommendedName>
</protein>